<dbReference type="AlphaFoldDB" id="Q0EWP9"/>
<comment type="similarity">
    <text evidence="1">Belongs to the type-I restriction system S methylase family.</text>
</comment>
<keyword evidence="7" id="KW-1185">Reference proteome</keyword>
<dbReference type="HOGENOM" id="CLU_021095_10_0_0"/>
<keyword evidence="4" id="KW-0175">Coiled coil</keyword>
<proteinExistence type="inferred from homology"/>
<protein>
    <submittedName>
        <fullName evidence="6">Type I restriction-modification system, S subunit</fullName>
    </submittedName>
</protein>
<evidence type="ECO:0000256" key="4">
    <source>
        <dbReference type="SAM" id="Coils"/>
    </source>
</evidence>
<dbReference type="InterPro" id="IPR044946">
    <property type="entry name" value="Restrct_endonuc_typeI_TRD_sf"/>
</dbReference>
<evidence type="ECO:0000256" key="3">
    <source>
        <dbReference type="ARBA" id="ARBA00023125"/>
    </source>
</evidence>
<sequence>MTTNQGFQSLKCREKVYNEYLYQLILFVRPELEKMSAGSTFQEISSTNVKAIKLLLPPLPEQKKIASILTSVDEVIEKQEAQISKLQDLKKAMMQELLTKGIGHTEFKDSPVGMIPKGWEVVRLGKYVKLQGGYAFKSENFTDKGVPVVRISNISKSGDVDLSNAAFHDEINISEAFEVSHSDSLIAMSGATTGKVGRYNFREKAYLNQRVGKFVSKGMVEMSYIHHVVSSSSFTEKLLIDAIGGAQPNISGGQIEGVEIAFPPLDEQKNISSILDSIDNAVGAKQLKLMHIKSLKKSLMQDLLTGKVRVMV</sequence>
<evidence type="ECO:0000256" key="1">
    <source>
        <dbReference type="ARBA" id="ARBA00010923"/>
    </source>
</evidence>
<feature type="coiled-coil region" evidence="4">
    <location>
        <begin position="69"/>
        <end position="96"/>
    </location>
</feature>
<dbReference type="PANTHER" id="PTHR30408">
    <property type="entry name" value="TYPE-1 RESTRICTION ENZYME ECOKI SPECIFICITY PROTEIN"/>
    <property type="match status" value="1"/>
</dbReference>
<dbReference type="FunCoup" id="Q0EWP9">
    <property type="interactions" value="30"/>
</dbReference>
<feature type="domain" description="Type I restriction modification DNA specificity" evidence="5">
    <location>
        <begin position="2"/>
        <end position="80"/>
    </location>
</feature>
<dbReference type="Pfam" id="PF01420">
    <property type="entry name" value="Methylase_S"/>
    <property type="match status" value="2"/>
</dbReference>
<dbReference type="eggNOG" id="COG0732">
    <property type="taxonomic scope" value="Bacteria"/>
</dbReference>
<dbReference type="Gene3D" id="1.10.287.1120">
    <property type="entry name" value="Bipartite methylase S protein"/>
    <property type="match status" value="1"/>
</dbReference>
<dbReference type="SUPFAM" id="SSF116734">
    <property type="entry name" value="DNA methylase specificity domain"/>
    <property type="match status" value="2"/>
</dbReference>
<dbReference type="InParanoid" id="Q0EWP9"/>
<keyword evidence="3" id="KW-0238">DNA-binding</keyword>
<evidence type="ECO:0000313" key="6">
    <source>
        <dbReference type="EMBL" id="EAU53740.1"/>
    </source>
</evidence>
<organism evidence="6 7">
    <name type="scientific">Mariprofundus ferrooxydans PV-1</name>
    <dbReference type="NCBI Taxonomy" id="314345"/>
    <lineage>
        <taxon>Bacteria</taxon>
        <taxon>Pseudomonadati</taxon>
        <taxon>Pseudomonadota</taxon>
        <taxon>Candidatius Mariprofundia</taxon>
        <taxon>Mariprofundales</taxon>
        <taxon>Mariprofundaceae</taxon>
        <taxon>Mariprofundus</taxon>
    </lineage>
</organism>
<feature type="domain" description="Type I restriction modification DNA specificity" evidence="5">
    <location>
        <begin position="116"/>
        <end position="281"/>
    </location>
</feature>
<dbReference type="InterPro" id="IPR052021">
    <property type="entry name" value="Type-I_RS_S_subunit"/>
</dbReference>
<dbReference type="GO" id="GO:0003677">
    <property type="term" value="F:DNA binding"/>
    <property type="evidence" value="ECO:0007669"/>
    <property type="project" value="UniProtKB-KW"/>
</dbReference>
<dbReference type="CDD" id="cd17278">
    <property type="entry name" value="RMtype1_S_LdeBORF1052P-TRD2-CR2"/>
    <property type="match status" value="1"/>
</dbReference>
<keyword evidence="2" id="KW-0680">Restriction system</keyword>
<evidence type="ECO:0000313" key="7">
    <source>
        <dbReference type="Proteomes" id="UP000005297"/>
    </source>
</evidence>
<accession>Q0EWP9</accession>
<name>Q0EWP9_9PROT</name>
<dbReference type="Proteomes" id="UP000005297">
    <property type="component" value="Unassembled WGS sequence"/>
</dbReference>
<reference evidence="6 7" key="1">
    <citation type="submission" date="2006-09" db="EMBL/GenBank/DDBJ databases">
        <authorList>
            <person name="Emerson D."/>
            <person name="Ferriera S."/>
            <person name="Johnson J."/>
            <person name="Kravitz S."/>
            <person name="Halpern A."/>
            <person name="Remington K."/>
            <person name="Beeson K."/>
            <person name="Tran B."/>
            <person name="Rogers Y.-H."/>
            <person name="Friedman R."/>
            <person name="Venter J.C."/>
        </authorList>
    </citation>
    <scope>NUCLEOTIDE SEQUENCE [LARGE SCALE GENOMIC DNA]</scope>
    <source>
        <strain evidence="6 7">PV-1</strain>
    </source>
</reference>
<gene>
    <name evidence="6" type="ORF">SPV1_06359</name>
</gene>
<evidence type="ECO:0000256" key="2">
    <source>
        <dbReference type="ARBA" id="ARBA00022747"/>
    </source>
</evidence>
<dbReference type="PANTHER" id="PTHR30408:SF12">
    <property type="entry name" value="TYPE I RESTRICTION ENZYME MJAVIII SPECIFICITY SUBUNIT"/>
    <property type="match status" value="1"/>
</dbReference>
<dbReference type="GO" id="GO:0009307">
    <property type="term" value="P:DNA restriction-modification system"/>
    <property type="evidence" value="ECO:0007669"/>
    <property type="project" value="UniProtKB-KW"/>
</dbReference>
<comment type="caution">
    <text evidence="6">The sequence shown here is derived from an EMBL/GenBank/DDBJ whole genome shotgun (WGS) entry which is preliminary data.</text>
</comment>
<evidence type="ECO:0000259" key="5">
    <source>
        <dbReference type="Pfam" id="PF01420"/>
    </source>
</evidence>
<dbReference type="Gene3D" id="3.90.220.20">
    <property type="entry name" value="DNA methylase specificity domains"/>
    <property type="match status" value="2"/>
</dbReference>
<dbReference type="EMBL" id="AATS01000018">
    <property type="protein sequence ID" value="EAU53740.1"/>
    <property type="molecule type" value="Genomic_DNA"/>
</dbReference>
<dbReference type="InterPro" id="IPR000055">
    <property type="entry name" value="Restrct_endonuc_typeI_TRD"/>
</dbReference>